<organism evidence="10 11">
    <name type="scientific">Carboxylicivirga linearis</name>
    <dbReference type="NCBI Taxonomy" id="1628157"/>
    <lineage>
        <taxon>Bacteria</taxon>
        <taxon>Pseudomonadati</taxon>
        <taxon>Bacteroidota</taxon>
        <taxon>Bacteroidia</taxon>
        <taxon>Marinilabiliales</taxon>
        <taxon>Marinilabiliaceae</taxon>
        <taxon>Carboxylicivirga</taxon>
    </lineage>
</organism>
<dbReference type="InterPro" id="IPR036259">
    <property type="entry name" value="MFS_trans_sf"/>
</dbReference>
<dbReference type="InterPro" id="IPR050814">
    <property type="entry name" value="Myo-inositol_Transporter"/>
</dbReference>
<dbReference type="NCBIfam" id="TIGR00879">
    <property type="entry name" value="SP"/>
    <property type="match status" value="1"/>
</dbReference>
<keyword evidence="4 8" id="KW-0812">Transmembrane</keyword>
<reference evidence="10 11" key="1">
    <citation type="journal article" date="2015" name="Int. J. Syst. Evol. Microbiol.">
        <title>Carboxylicivirga linearis sp. nov., isolated from a sea cucumber culture pond.</title>
        <authorList>
            <person name="Wang F.Q."/>
            <person name="Zhou Y.X."/>
            <person name="Lin X.Z."/>
            <person name="Chen G.J."/>
            <person name="Du Z.J."/>
        </authorList>
    </citation>
    <scope>NUCLEOTIDE SEQUENCE [LARGE SCALE GENOMIC DNA]</scope>
    <source>
        <strain evidence="10 11">FB218</strain>
    </source>
</reference>
<evidence type="ECO:0000256" key="6">
    <source>
        <dbReference type="ARBA" id="ARBA00023136"/>
    </source>
</evidence>
<feature type="transmembrane region" description="Helical" evidence="8">
    <location>
        <begin position="377"/>
        <end position="401"/>
    </location>
</feature>
<dbReference type="InterPro" id="IPR005829">
    <property type="entry name" value="Sugar_transporter_CS"/>
</dbReference>
<keyword evidence="3 7" id="KW-0813">Transport</keyword>
<dbReference type="PANTHER" id="PTHR48020:SF12">
    <property type="entry name" value="PROTON MYO-INOSITOL COTRANSPORTER"/>
    <property type="match status" value="1"/>
</dbReference>
<keyword evidence="6 8" id="KW-0472">Membrane</keyword>
<evidence type="ECO:0000256" key="3">
    <source>
        <dbReference type="ARBA" id="ARBA00022448"/>
    </source>
</evidence>
<comment type="similarity">
    <text evidence="2 7">Belongs to the major facilitator superfamily. Sugar transporter (TC 2.A.1.1) family.</text>
</comment>
<dbReference type="RefSeq" id="WP_212217814.1">
    <property type="nucleotide sequence ID" value="NZ_JAGUCO010000020.1"/>
</dbReference>
<feature type="transmembrane region" description="Helical" evidence="8">
    <location>
        <begin position="44"/>
        <end position="68"/>
    </location>
</feature>
<dbReference type="InterPro" id="IPR005828">
    <property type="entry name" value="MFS_sugar_transport-like"/>
</dbReference>
<proteinExistence type="inferred from homology"/>
<feature type="transmembrane region" description="Helical" evidence="8">
    <location>
        <begin position="163"/>
        <end position="185"/>
    </location>
</feature>
<evidence type="ECO:0000256" key="8">
    <source>
        <dbReference type="SAM" id="Phobius"/>
    </source>
</evidence>
<name>A0ABS5K0Q0_9BACT</name>
<feature type="transmembrane region" description="Helical" evidence="8">
    <location>
        <begin position="313"/>
        <end position="334"/>
    </location>
</feature>
<feature type="transmembrane region" description="Helical" evidence="8">
    <location>
        <begin position="75"/>
        <end position="95"/>
    </location>
</feature>
<dbReference type="EMBL" id="JAGUCO010000020">
    <property type="protein sequence ID" value="MBS2100284.1"/>
    <property type="molecule type" value="Genomic_DNA"/>
</dbReference>
<accession>A0ABS5K0Q0</accession>
<dbReference type="PROSITE" id="PS00217">
    <property type="entry name" value="SUGAR_TRANSPORT_2"/>
    <property type="match status" value="1"/>
</dbReference>
<feature type="transmembrane region" description="Helical" evidence="8">
    <location>
        <begin position="247"/>
        <end position="273"/>
    </location>
</feature>
<evidence type="ECO:0000313" key="11">
    <source>
        <dbReference type="Proteomes" id="UP000708576"/>
    </source>
</evidence>
<evidence type="ECO:0000259" key="9">
    <source>
        <dbReference type="PROSITE" id="PS50850"/>
    </source>
</evidence>
<comment type="caution">
    <text evidence="10">The sequence shown here is derived from an EMBL/GenBank/DDBJ whole genome shotgun (WGS) entry which is preliminary data.</text>
</comment>
<dbReference type="PRINTS" id="PR00171">
    <property type="entry name" value="SUGRTRNSPORT"/>
</dbReference>
<evidence type="ECO:0000256" key="1">
    <source>
        <dbReference type="ARBA" id="ARBA00004141"/>
    </source>
</evidence>
<sequence>MKTNKYLYWITFIAVLSGLIFGLNMAGISGAVPFIKEYFQLNDVSLGAAVSSIMIGCLIGALSIGALSDRYGRRLLMIVSANLFIISSLGCALSESITLFIISRVLAGLGVGAVSVLAPTYISEIAPAEKRGTLVANNQFAIVIGILLAYVIDFGFVNIENGWRYMMAIPFVFGILFLILLLVSFPESPRWLVKEGRYDEARSVLNKIGGTFYGKKELDTIIDNVNNSTNTSQVKFKELFKGKVAKVVLLGSILAAFQQITGINAVISFAPTIFTQAGVGEDMALLQSILVGIVNFVFTIVALWLVDKKGRKILLLWGTMGMTISLAYMVYAFITEASGSIGILISLLGYIGFFAASLAPVMWVVTSEIYPNRIRGLAMSFSTAISWVCTFLTVQFFPWMLNNLGGSFTFGMFGLFSLLAFIFIFKYIPETKGKSLEQIEIELARN</sequence>
<dbReference type="PROSITE" id="PS00216">
    <property type="entry name" value="SUGAR_TRANSPORT_1"/>
    <property type="match status" value="1"/>
</dbReference>
<evidence type="ECO:0000256" key="4">
    <source>
        <dbReference type="ARBA" id="ARBA00022692"/>
    </source>
</evidence>
<feature type="domain" description="Major facilitator superfamily (MFS) profile" evidence="9">
    <location>
        <begin position="10"/>
        <end position="432"/>
    </location>
</feature>
<dbReference type="Gene3D" id="1.20.1250.20">
    <property type="entry name" value="MFS general substrate transporter like domains"/>
    <property type="match status" value="2"/>
</dbReference>
<keyword evidence="11" id="KW-1185">Reference proteome</keyword>
<feature type="transmembrane region" description="Helical" evidence="8">
    <location>
        <begin position="7"/>
        <end position="32"/>
    </location>
</feature>
<keyword evidence="5 8" id="KW-1133">Transmembrane helix</keyword>
<feature type="transmembrane region" description="Helical" evidence="8">
    <location>
        <begin position="101"/>
        <end position="122"/>
    </location>
</feature>
<feature type="transmembrane region" description="Helical" evidence="8">
    <location>
        <begin position="340"/>
        <end position="365"/>
    </location>
</feature>
<feature type="transmembrane region" description="Helical" evidence="8">
    <location>
        <begin position="134"/>
        <end position="157"/>
    </location>
</feature>
<dbReference type="PROSITE" id="PS50850">
    <property type="entry name" value="MFS"/>
    <property type="match status" value="1"/>
</dbReference>
<dbReference type="InterPro" id="IPR020846">
    <property type="entry name" value="MFS_dom"/>
</dbReference>
<dbReference type="Pfam" id="PF00083">
    <property type="entry name" value="Sugar_tr"/>
    <property type="match status" value="1"/>
</dbReference>
<dbReference type="Proteomes" id="UP000708576">
    <property type="component" value="Unassembled WGS sequence"/>
</dbReference>
<evidence type="ECO:0000256" key="5">
    <source>
        <dbReference type="ARBA" id="ARBA00022989"/>
    </source>
</evidence>
<evidence type="ECO:0000256" key="2">
    <source>
        <dbReference type="ARBA" id="ARBA00010992"/>
    </source>
</evidence>
<evidence type="ECO:0000256" key="7">
    <source>
        <dbReference type="RuleBase" id="RU003346"/>
    </source>
</evidence>
<dbReference type="PANTHER" id="PTHR48020">
    <property type="entry name" value="PROTON MYO-INOSITOL COTRANSPORTER"/>
    <property type="match status" value="1"/>
</dbReference>
<protein>
    <submittedName>
        <fullName evidence="10">Sugar porter family MFS transporter</fullName>
    </submittedName>
</protein>
<evidence type="ECO:0000313" key="10">
    <source>
        <dbReference type="EMBL" id="MBS2100284.1"/>
    </source>
</evidence>
<comment type="subcellular location">
    <subcellularLocation>
        <location evidence="1">Membrane</location>
        <topology evidence="1">Multi-pass membrane protein</topology>
    </subcellularLocation>
</comment>
<dbReference type="SUPFAM" id="SSF103473">
    <property type="entry name" value="MFS general substrate transporter"/>
    <property type="match status" value="1"/>
</dbReference>
<dbReference type="InterPro" id="IPR003663">
    <property type="entry name" value="Sugar/inositol_transpt"/>
</dbReference>
<gene>
    <name evidence="10" type="ORF">KEM10_18515</name>
</gene>
<feature type="transmembrane region" description="Helical" evidence="8">
    <location>
        <begin position="285"/>
        <end position="306"/>
    </location>
</feature>
<feature type="transmembrane region" description="Helical" evidence="8">
    <location>
        <begin position="407"/>
        <end position="428"/>
    </location>
</feature>